<evidence type="ECO:0000313" key="3">
    <source>
        <dbReference type="Proteomes" id="UP000215335"/>
    </source>
</evidence>
<dbReference type="AlphaFoldDB" id="A0A232EUK5"/>
<feature type="compositionally biased region" description="Basic and acidic residues" evidence="1">
    <location>
        <begin position="63"/>
        <end position="75"/>
    </location>
</feature>
<accession>A0A232EUK5</accession>
<feature type="region of interest" description="Disordered" evidence="1">
    <location>
        <begin position="34"/>
        <end position="81"/>
    </location>
</feature>
<keyword evidence="3" id="KW-1185">Reference proteome</keyword>
<sequence length="137" mass="15769">MVDFWIAVGNFRAKRKARKGKNISKDDWEKHFRKILGEDQNEEAQIQNTEKKERETNSQGKSGGKEKQKDQRVREEAEEGGCKGLNRVIETGKVRMSMRKMKNKKAAGEDGLKVEYLKYLQVWIKKLTGILNGIGNT</sequence>
<gene>
    <name evidence="2" type="ORF">TSAR_014333</name>
</gene>
<proteinExistence type="predicted"/>
<organism evidence="2 3">
    <name type="scientific">Trichomalopsis sarcophagae</name>
    <dbReference type="NCBI Taxonomy" id="543379"/>
    <lineage>
        <taxon>Eukaryota</taxon>
        <taxon>Metazoa</taxon>
        <taxon>Ecdysozoa</taxon>
        <taxon>Arthropoda</taxon>
        <taxon>Hexapoda</taxon>
        <taxon>Insecta</taxon>
        <taxon>Pterygota</taxon>
        <taxon>Neoptera</taxon>
        <taxon>Endopterygota</taxon>
        <taxon>Hymenoptera</taxon>
        <taxon>Apocrita</taxon>
        <taxon>Proctotrupomorpha</taxon>
        <taxon>Chalcidoidea</taxon>
        <taxon>Pteromalidae</taxon>
        <taxon>Pteromalinae</taxon>
        <taxon>Trichomalopsis</taxon>
    </lineage>
</organism>
<dbReference type="Proteomes" id="UP000215335">
    <property type="component" value="Unassembled WGS sequence"/>
</dbReference>
<reference evidence="2 3" key="1">
    <citation type="journal article" date="2017" name="Curr. Biol.">
        <title>The Evolution of Venom by Co-option of Single-Copy Genes.</title>
        <authorList>
            <person name="Martinson E.O."/>
            <person name="Mrinalini"/>
            <person name="Kelkar Y.D."/>
            <person name="Chang C.H."/>
            <person name="Werren J.H."/>
        </authorList>
    </citation>
    <scope>NUCLEOTIDE SEQUENCE [LARGE SCALE GENOMIC DNA]</scope>
    <source>
        <strain evidence="2 3">Alberta</strain>
        <tissue evidence="2">Whole body</tissue>
    </source>
</reference>
<protein>
    <submittedName>
        <fullName evidence="2">Uncharacterized protein</fullName>
    </submittedName>
</protein>
<name>A0A232EUK5_9HYME</name>
<evidence type="ECO:0000313" key="2">
    <source>
        <dbReference type="EMBL" id="OXU22042.1"/>
    </source>
</evidence>
<comment type="caution">
    <text evidence="2">The sequence shown here is derived from an EMBL/GenBank/DDBJ whole genome shotgun (WGS) entry which is preliminary data.</text>
</comment>
<evidence type="ECO:0000256" key="1">
    <source>
        <dbReference type="SAM" id="MobiDB-lite"/>
    </source>
</evidence>
<dbReference type="EMBL" id="NNAY01002113">
    <property type="protein sequence ID" value="OXU22042.1"/>
    <property type="molecule type" value="Genomic_DNA"/>
</dbReference>